<dbReference type="Gene3D" id="2.60.40.1120">
    <property type="entry name" value="Carboxypeptidase-like, regulatory domain"/>
    <property type="match status" value="1"/>
</dbReference>
<dbReference type="SUPFAM" id="SSF49464">
    <property type="entry name" value="Carboxypeptidase regulatory domain-like"/>
    <property type="match status" value="1"/>
</dbReference>
<keyword evidence="1" id="KW-0732">Signal</keyword>
<dbReference type="Pfam" id="PF13715">
    <property type="entry name" value="CarbopepD_reg_2"/>
    <property type="match status" value="1"/>
</dbReference>
<gene>
    <name evidence="2" type="ORF">ACFPFU_25680</name>
</gene>
<feature type="non-terminal residue" evidence="2">
    <location>
        <position position="156"/>
    </location>
</feature>
<dbReference type="RefSeq" id="WP_377069609.1">
    <property type="nucleotide sequence ID" value="NZ_JBHSJJ010000053.1"/>
</dbReference>
<accession>A0ABV9T952</accession>
<protein>
    <submittedName>
        <fullName evidence="2">Carboxypeptidase-like regulatory domain-containing protein</fullName>
    </submittedName>
</protein>
<comment type="caution">
    <text evidence="2">The sequence shown here is derived from an EMBL/GenBank/DDBJ whole genome shotgun (WGS) entry which is preliminary data.</text>
</comment>
<evidence type="ECO:0000313" key="3">
    <source>
        <dbReference type="Proteomes" id="UP001595818"/>
    </source>
</evidence>
<evidence type="ECO:0000313" key="2">
    <source>
        <dbReference type="EMBL" id="MFC4875112.1"/>
    </source>
</evidence>
<evidence type="ECO:0000256" key="1">
    <source>
        <dbReference type="SAM" id="SignalP"/>
    </source>
</evidence>
<feature type="signal peptide" evidence="1">
    <location>
        <begin position="1"/>
        <end position="21"/>
    </location>
</feature>
<dbReference type="InterPro" id="IPR008969">
    <property type="entry name" value="CarboxyPept-like_regulatory"/>
</dbReference>
<reference evidence="3" key="1">
    <citation type="journal article" date="2019" name="Int. J. Syst. Evol. Microbiol.">
        <title>The Global Catalogue of Microorganisms (GCM) 10K type strain sequencing project: providing services to taxonomists for standard genome sequencing and annotation.</title>
        <authorList>
            <consortium name="The Broad Institute Genomics Platform"/>
            <consortium name="The Broad Institute Genome Sequencing Center for Infectious Disease"/>
            <person name="Wu L."/>
            <person name="Ma J."/>
        </authorList>
    </citation>
    <scope>NUCLEOTIDE SEQUENCE [LARGE SCALE GENOMIC DNA]</scope>
    <source>
        <strain evidence="3">CGMCC 4.7466</strain>
    </source>
</reference>
<dbReference type="EMBL" id="JBHSJJ010000053">
    <property type="protein sequence ID" value="MFC4875112.1"/>
    <property type="molecule type" value="Genomic_DNA"/>
</dbReference>
<keyword evidence="3" id="KW-1185">Reference proteome</keyword>
<sequence>MKKTLLLLMAGLLMAFHHTHGQTVPLHGKVVDRDSGQPITGALIQEKASGKLTVTDENGRFSFDLLPGKTEIDASFLGYATKTVTFETPSTEEQLITLEQEDHTLDQVEVVATGYQQIPRSRASGSFVTVDEQLVGRRVSTDLIDRLEDVTSGLIL</sequence>
<organism evidence="2 3">
    <name type="scientific">Negadavirga shengliensis</name>
    <dbReference type="NCBI Taxonomy" id="1389218"/>
    <lineage>
        <taxon>Bacteria</taxon>
        <taxon>Pseudomonadati</taxon>
        <taxon>Bacteroidota</taxon>
        <taxon>Cytophagia</taxon>
        <taxon>Cytophagales</taxon>
        <taxon>Cyclobacteriaceae</taxon>
        <taxon>Negadavirga</taxon>
    </lineage>
</organism>
<name>A0ABV9T952_9BACT</name>
<proteinExistence type="predicted"/>
<dbReference type="Proteomes" id="UP001595818">
    <property type="component" value="Unassembled WGS sequence"/>
</dbReference>
<feature type="chain" id="PRO_5047382044" evidence="1">
    <location>
        <begin position="22"/>
        <end position="156"/>
    </location>
</feature>